<dbReference type="EMBL" id="JACYTR010000009">
    <property type="protein sequence ID" value="MBD8525442.1"/>
    <property type="molecule type" value="Genomic_DNA"/>
</dbReference>
<gene>
    <name evidence="3" type="ORF">IFO71_06770</name>
</gene>
<comment type="caution">
    <text evidence="3">The sequence shown here is derived from an EMBL/GenBank/DDBJ whole genome shotgun (WGS) entry which is preliminary data.</text>
</comment>
<evidence type="ECO:0000313" key="4">
    <source>
        <dbReference type="Proteomes" id="UP000613768"/>
    </source>
</evidence>
<keyword evidence="1" id="KW-0812">Transmembrane</keyword>
<evidence type="ECO:0000259" key="2">
    <source>
        <dbReference type="Pfam" id="PF02470"/>
    </source>
</evidence>
<dbReference type="Proteomes" id="UP000613768">
    <property type="component" value="Unassembled WGS sequence"/>
</dbReference>
<dbReference type="AlphaFoldDB" id="A0AAW3ZL88"/>
<protein>
    <submittedName>
        <fullName evidence="3">MCE family protein</fullName>
    </submittedName>
</protein>
<keyword evidence="1" id="KW-1133">Transmembrane helix</keyword>
<keyword evidence="1" id="KW-0472">Membrane</keyword>
<dbReference type="Pfam" id="PF02470">
    <property type="entry name" value="MlaD"/>
    <property type="match status" value="1"/>
</dbReference>
<dbReference type="InterPro" id="IPR003399">
    <property type="entry name" value="Mce/MlaD"/>
</dbReference>
<reference evidence="3 4" key="1">
    <citation type="submission" date="2020-09" db="EMBL/GenBank/DDBJ databases">
        <title>Pseudoxanthomonas sp. CAU 1598 isolated from sand of Yaerae Beach.</title>
        <authorList>
            <person name="Kim W."/>
        </authorList>
    </citation>
    <scope>NUCLEOTIDE SEQUENCE [LARGE SCALE GENOMIC DNA]</scope>
    <source>
        <strain evidence="3 4">CAU 1598</strain>
    </source>
</reference>
<name>A0AAW3ZL88_9GAMM</name>
<proteinExistence type="predicted"/>
<dbReference type="PANTHER" id="PTHR36698:SF2">
    <property type="entry name" value="MCE_MLAD DOMAIN-CONTAINING PROTEIN"/>
    <property type="match status" value="1"/>
</dbReference>
<keyword evidence="4" id="KW-1185">Reference proteome</keyword>
<sequence length="321" mass="34568">METRAHHVLIGVFTLVVVAAAMAFALWVGKSSLDREWQPYLIVFTESVTGLTVGGAVQYNGIQVGEVRRLSLDPNDPSRVLAEVRIGSEVPVKTDTEARLTFTGLTGVALIQLSGGSIEAPRLAVQGNGIPEIVAQQSAISALLSSSEDIASATSQVMVRINNLLSDENMRRVGATLDHLETISAAAAEGDDDIRTVLAKAAAASERLANLLDGAESVMQRIDQGIVRADQALSSEMPAIFERLQSALTSIERVGQQLDQLVTDNRASIDSFSRDGLSQVGPTLQEVKRLARDLDRLSRRLEQRPLDVVMGRSSLKEYPAQ</sequence>
<dbReference type="PANTHER" id="PTHR36698">
    <property type="entry name" value="BLL5892 PROTEIN"/>
    <property type="match status" value="1"/>
</dbReference>
<feature type="domain" description="Mce/MlaD" evidence="2">
    <location>
        <begin position="42"/>
        <end position="116"/>
    </location>
</feature>
<evidence type="ECO:0000313" key="3">
    <source>
        <dbReference type="EMBL" id="MBD8525442.1"/>
    </source>
</evidence>
<evidence type="ECO:0000256" key="1">
    <source>
        <dbReference type="SAM" id="Phobius"/>
    </source>
</evidence>
<dbReference type="RefSeq" id="WP_192028790.1">
    <property type="nucleotide sequence ID" value="NZ_JACYTR010000009.1"/>
</dbReference>
<accession>A0AAW3ZL88</accession>
<feature type="transmembrane region" description="Helical" evidence="1">
    <location>
        <begin position="6"/>
        <end position="28"/>
    </location>
</feature>
<organism evidence="3 4">
    <name type="scientific">Pseudomarimonas arenosa</name>
    <dbReference type="NCBI Taxonomy" id="2774145"/>
    <lineage>
        <taxon>Bacteria</taxon>
        <taxon>Pseudomonadati</taxon>
        <taxon>Pseudomonadota</taxon>
        <taxon>Gammaproteobacteria</taxon>
        <taxon>Lysobacterales</taxon>
        <taxon>Lysobacteraceae</taxon>
        <taxon>Pseudomarimonas</taxon>
    </lineage>
</organism>